<gene>
    <name evidence="2" type="ORF">NCTC10112_00300</name>
    <name evidence="3" type="ORF">NCTC10112_00692</name>
</gene>
<sequence length="31" mass="3714">MNSEENKNHKKKPNKNLGDIIKERSPKKNFF</sequence>
<organism evidence="3 4">
    <name type="scientific">Metamycoplasma orale</name>
    <name type="common">Mycoplasma orale</name>
    <dbReference type="NCBI Taxonomy" id="2121"/>
    <lineage>
        <taxon>Bacteria</taxon>
        <taxon>Bacillati</taxon>
        <taxon>Mycoplasmatota</taxon>
        <taxon>Mycoplasmoidales</taxon>
        <taxon>Metamycoplasmataceae</taxon>
        <taxon>Metamycoplasma</taxon>
    </lineage>
</organism>
<evidence type="ECO:0000313" key="3">
    <source>
        <dbReference type="EMBL" id="VEU56707.1"/>
    </source>
</evidence>
<evidence type="ECO:0000256" key="1">
    <source>
        <dbReference type="SAM" id="MobiDB-lite"/>
    </source>
</evidence>
<protein>
    <submittedName>
        <fullName evidence="3">Uncharacterized protein</fullName>
    </submittedName>
</protein>
<dbReference type="Proteomes" id="UP000290482">
    <property type="component" value="Plasmid 3"/>
</dbReference>
<accession>A0A448ZZN7</accession>
<geneLocation type="plasmid" evidence="3">
    <name>3</name>
</geneLocation>
<dbReference type="KEGG" id="mob:NCTC10112_00300"/>
<proteinExistence type="predicted"/>
<keyword evidence="4" id="KW-1185">Reference proteome</keyword>
<reference evidence="3 4" key="1">
    <citation type="submission" date="2019-01" db="EMBL/GenBank/DDBJ databases">
        <authorList>
            <consortium name="Pathogen Informatics"/>
        </authorList>
    </citation>
    <scope>NUCLEOTIDE SEQUENCE [LARGE SCALE GENOMIC DNA]</scope>
    <source>
        <strain evidence="3 4">NCTC10112</strain>
        <plasmid evidence="4">3</plasmid>
    </source>
</reference>
<dbReference type="EMBL" id="LR214940">
    <property type="protein sequence ID" value="VEU55571.1"/>
    <property type="molecule type" value="Genomic_DNA"/>
</dbReference>
<dbReference type="KEGG" id="mob:NCTC10112_00692"/>
<name>A0A448ZZN7_METOS</name>
<dbReference type="Proteomes" id="UP000290482">
    <property type="component" value="Chromosome"/>
</dbReference>
<evidence type="ECO:0000313" key="2">
    <source>
        <dbReference type="EMBL" id="VEU55571.1"/>
    </source>
</evidence>
<dbReference type="AlphaFoldDB" id="A0A448ZZN7"/>
<feature type="region of interest" description="Disordered" evidence="1">
    <location>
        <begin position="1"/>
        <end position="31"/>
    </location>
</feature>
<keyword evidence="3" id="KW-0614">Plasmid</keyword>
<evidence type="ECO:0000313" key="4">
    <source>
        <dbReference type="Proteomes" id="UP000290482"/>
    </source>
</evidence>
<feature type="compositionally biased region" description="Basic and acidic residues" evidence="1">
    <location>
        <begin position="20"/>
        <end position="31"/>
    </location>
</feature>
<dbReference type="EMBL" id="LR214942">
    <property type="protein sequence ID" value="VEU56707.1"/>
    <property type="molecule type" value="Genomic_DNA"/>
</dbReference>